<sequence length="77" mass="8842">MKGIRVQANVVIDIDEVMDVEDDLRGAALSKHIYWMCRELAKEYIYDAPIQVERLSLEGSEESAYTVEDLHEILDTV</sequence>
<name>A0A6J7X8P7_9CAUD</name>
<dbReference type="EMBL" id="LR798360">
    <property type="protein sequence ID" value="CAB5226257.1"/>
    <property type="molecule type" value="Genomic_DNA"/>
</dbReference>
<proteinExistence type="predicted"/>
<evidence type="ECO:0000313" key="1">
    <source>
        <dbReference type="EMBL" id="CAB5226257.1"/>
    </source>
</evidence>
<organism evidence="1">
    <name type="scientific">uncultured Caudovirales phage</name>
    <dbReference type="NCBI Taxonomy" id="2100421"/>
    <lineage>
        <taxon>Viruses</taxon>
        <taxon>Duplodnaviria</taxon>
        <taxon>Heunggongvirae</taxon>
        <taxon>Uroviricota</taxon>
        <taxon>Caudoviricetes</taxon>
        <taxon>Peduoviridae</taxon>
        <taxon>Maltschvirus</taxon>
        <taxon>Maltschvirus maltsch</taxon>
    </lineage>
</organism>
<gene>
    <name evidence="1" type="ORF">UFOVP760_36</name>
</gene>
<accession>A0A6J7X8P7</accession>
<reference evidence="1" key="1">
    <citation type="submission" date="2020-05" db="EMBL/GenBank/DDBJ databases">
        <authorList>
            <person name="Chiriac C."/>
            <person name="Salcher M."/>
            <person name="Ghai R."/>
            <person name="Kavagutti S V."/>
        </authorList>
    </citation>
    <scope>NUCLEOTIDE SEQUENCE</scope>
</reference>
<protein>
    <submittedName>
        <fullName evidence="1">Uncharacterized protein</fullName>
    </submittedName>
</protein>